<gene>
    <name evidence="1" type="ORF">SY83_17830</name>
</gene>
<dbReference type="AlphaFoldDB" id="A0A172TLQ8"/>
<dbReference type="KEGG" id="pswu:SY83_17830"/>
<proteinExistence type="predicted"/>
<organism evidence="1 2">
    <name type="scientific">Paenibacillus swuensis</name>
    <dbReference type="NCBI Taxonomy" id="1178515"/>
    <lineage>
        <taxon>Bacteria</taxon>
        <taxon>Bacillati</taxon>
        <taxon>Bacillota</taxon>
        <taxon>Bacilli</taxon>
        <taxon>Bacillales</taxon>
        <taxon>Paenibacillaceae</taxon>
        <taxon>Paenibacillus</taxon>
    </lineage>
</organism>
<protein>
    <submittedName>
        <fullName evidence="1">Uncharacterized protein</fullName>
    </submittedName>
</protein>
<keyword evidence="2" id="KW-1185">Reference proteome</keyword>
<dbReference type="PATRIC" id="fig|1178515.4.peg.3593"/>
<name>A0A172TLQ8_9BACL</name>
<sequence>MFNRLKQAWRAARSAYRLEPSEGFLLQEKQTEALIELHALFRLREPEMKSAFPDLAYTLHELLQSNRLWEWFPIAGTAQGTSELIVNDMTRRPENYTIITNDTTTSNELKNYRLLSPGIRDLKSGKALYKAKIAIYQQRSAESAEDLLNDLNDL</sequence>
<reference evidence="1 2" key="1">
    <citation type="submission" date="2015-01" db="EMBL/GenBank/DDBJ databases">
        <title>Paenibacillus swuensis/DY6/whole genome sequencing.</title>
        <authorList>
            <person name="Kim M.K."/>
            <person name="Srinivasan S."/>
            <person name="Lee J.-J."/>
        </authorList>
    </citation>
    <scope>NUCLEOTIDE SEQUENCE [LARGE SCALE GENOMIC DNA]</scope>
    <source>
        <strain evidence="1 2">DY6</strain>
    </source>
</reference>
<accession>A0A172TLQ8</accession>
<dbReference type="EMBL" id="CP011388">
    <property type="protein sequence ID" value="ANE47844.1"/>
    <property type="molecule type" value="Genomic_DNA"/>
</dbReference>
<evidence type="ECO:0000313" key="2">
    <source>
        <dbReference type="Proteomes" id="UP000076927"/>
    </source>
</evidence>
<dbReference type="STRING" id="1178515.SY83_17830"/>
<evidence type="ECO:0000313" key="1">
    <source>
        <dbReference type="EMBL" id="ANE47844.1"/>
    </source>
</evidence>
<dbReference type="Proteomes" id="UP000076927">
    <property type="component" value="Chromosome"/>
</dbReference>
<dbReference type="RefSeq" id="WP_068608972.1">
    <property type="nucleotide sequence ID" value="NZ_CP011388.1"/>
</dbReference>